<dbReference type="EMBL" id="BONY01000099">
    <property type="protein sequence ID" value="GIH10568.1"/>
    <property type="molecule type" value="Genomic_DNA"/>
</dbReference>
<dbReference type="Proteomes" id="UP000612899">
    <property type="component" value="Unassembled WGS sequence"/>
</dbReference>
<name>A0A8J3QJL3_9ACTN</name>
<keyword evidence="1" id="KW-0812">Transmembrane</keyword>
<dbReference type="RefSeq" id="WP_203914283.1">
    <property type="nucleotide sequence ID" value="NZ_BONY01000099.1"/>
</dbReference>
<evidence type="ECO:0000313" key="3">
    <source>
        <dbReference type="EMBL" id="GIH10568.1"/>
    </source>
</evidence>
<dbReference type="Pfam" id="PF20182">
    <property type="entry name" value="DUF6545"/>
    <property type="match status" value="1"/>
</dbReference>
<keyword evidence="1" id="KW-1133">Transmembrane helix</keyword>
<dbReference type="InterPro" id="IPR046675">
    <property type="entry name" value="DUF6545"/>
</dbReference>
<proteinExistence type="predicted"/>
<sequence>MSPVHGIQIALILAVTMGALSRLRAMRRTPEDIAVKALFFALVNIDISLILGLPEPFWTIYRLLGEIPGMVRLFTHASVMGMAYCLQIFTMHLASPDLTTSDLDKGRRLRRRWLLAGLGALVVCYLVGPLRTGHPFIPFGGERDPGVAAYVSVIQLYCCVALTDALRLCWRNRNITLKALRVGLRLLAGGMAFGILFCLHKVAYFVAVAFGAKPSWQESGTAGIQLLFLGPALLLSTGGLMAPRLLPRVERWRSRRRAYRRLVPLVSAIQAADPNSAIVEHAHLRGRDARLLNQVITIRDSLLGPLRSRLDQRVYEIAYDQASRAGLCHEDARATAEAACILGALSSEGEAHNPLAPTSFAHHSDLESEANWLARVSAAFAASAPVRASGSRHARRNPGTAGRA</sequence>
<evidence type="ECO:0000313" key="4">
    <source>
        <dbReference type="Proteomes" id="UP000612899"/>
    </source>
</evidence>
<dbReference type="InterPro" id="IPR050039">
    <property type="entry name" value="MAB_1171c-like"/>
</dbReference>
<feature type="transmembrane region" description="Helical" evidence="1">
    <location>
        <begin position="73"/>
        <end position="93"/>
    </location>
</feature>
<feature type="transmembrane region" description="Helical" evidence="1">
    <location>
        <begin position="222"/>
        <end position="246"/>
    </location>
</feature>
<reference evidence="3" key="1">
    <citation type="submission" date="2021-01" db="EMBL/GenBank/DDBJ databases">
        <title>Whole genome shotgun sequence of Rhizocola hellebori NBRC 109834.</title>
        <authorList>
            <person name="Komaki H."/>
            <person name="Tamura T."/>
        </authorList>
    </citation>
    <scope>NUCLEOTIDE SEQUENCE</scope>
    <source>
        <strain evidence="3">NBRC 109834</strain>
    </source>
</reference>
<dbReference type="NCBIfam" id="NF042915">
    <property type="entry name" value="MAB_1171c_fam"/>
    <property type="match status" value="1"/>
</dbReference>
<keyword evidence="4" id="KW-1185">Reference proteome</keyword>
<evidence type="ECO:0000259" key="2">
    <source>
        <dbReference type="Pfam" id="PF20182"/>
    </source>
</evidence>
<keyword evidence="1" id="KW-0472">Membrane</keyword>
<protein>
    <recommendedName>
        <fullName evidence="2">DUF6545 domain-containing protein</fullName>
    </recommendedName>
</protein>
<organism evidence="3 4">
    <name type="scientific">Rhizocola hellebori</name>
    <dbReference type="NCBI Taxonomy" id="1392758"/>
    <lineage>
        <taxon>Bacteria</taxon>
        <taxon>Bacillati</taxon>
        <taxon>Actinomycetota</taxon>
        <taxon>Actinomycetes</taxon>
        <taxon>Micromonosporales</taxon>
        <taxon>Micromonosporaceae</taxon>
        <taxon>Rhizocola</taxon>
    </lineage>
</organism>
<feature type="transmembrane region" description="Helical" evidence="1">
    <location>
        <begin position="182"/>
        <end position="210"/>
    </location>
</feature>
<accession>A0A8J3QJL3</accession>
<feature type="transmembrane region" description="Helical" evidence="1">
    <location>
        <begin position="150"/>
        <end position="170"/>
    </location>
</feature>
<feature type="domain" description="DUF6545" evidence="2">
    <location>
        <begin position="251"/>
        <end position="381"/>
    </location>
</feature>
<feature type="transmembrane region" description="Helical" evidence="1">
    <location>
        <begin position="113"/>
        <end position="130"/>
    </location>
</feature>
<feature type="transmembrane region" description="Helical" evidence="1">
    <location>
        <begin position="6"/>
        <end position="23"/>
    </location>
</feature>
<evidence type="ECO:0000256" key="1">
    <source>
        <dbReference type="SAM" id="Phobius"/>
    </source>
</evidence>
<gene>
    <name evidence="3" type="ORF">Rhe02_86350</name>
</gene>
<comment type="caution">
    <text evidence="3">The sequence shown here is derived from an EMBL/GenBank/DDBJ whole genome shotgun (WGS) entry which is preliminary data.</text>
</comment>
<feature type="transmembrane region" description="Helical" evidence="1">
    <location>
        <begin position="35"/>
        <end position="53"/>
    </location>
</feature>
<dbReference type="AlphaFoldDB" id="A0A8J3QJL3"/>